<feature type="region of interest" description="Disordered" evidence="1">
    <location>
        <begin position="175"/>
        <end position="206"/>
    </location>
</feature>
<proteinExistence type="predicted"/>
<reference evidence="3" key="1">
    <citation type="submission" date="2013-09" db="EMBL/GenBank/DDBJ databases">
        <title>Corchorus olitorius genome sequencing.</title>
        <authorList>
            <person name="Alam M."/>
            <person name="Haque M.S."/>
            <person name="Islam M.S."/>
            <person name="Emdad E.M."/>
            <person name="Islam M.M."/>
            <person name="Ahmed B."/>
            <person name="Halim A."/>
            <person name="Hossen Q.M.M."/>
            <person name="Hossain M.Z."/>
            <person name="Ahmed R."/>
            <person name="Khan M.M."/>
            <person name="Islam R."/>
            <person name="Rashid M.M."/>
            <person name="Khan S.A."/>
            <person name="Rahman M.S."/>
            <person name="Alam M."/>
            <person name="Yahiya A.S."/>
            <person name="Khan M.S."/>
            <person name="Azam M.S."/>
            <person name="Haque T."/>
            <person name="Lashkar M.Z.H."/>
            <person name="Akhand A.I."/>
            <person name="Morshed G."/>
            <person name="Roy S."/>
            <person name="Uddin K.S."/>
            <person name="Rabeya T."/>
            <person name="Hossain A.S."/>
            <person name="Chowdhury A."/>
            <person name="Snigdha A.R."/>
            <person name="Mortoza M.S."/>
            <person name="Matin S.A."/>
            <person name="Hoque S.M.E."/>
            <person name="Islam M.K."/>
            <person name="Roy D.K."/>
            <person name="Haider R."/>
            <person name="Moosa M.M."/>
            <person name="Elias S.M."/>
            <person name="Hasan A.M."/>
            <person name="Jahan S."/>
            <person name="Shafiuddin M."/>
            <person name="Mahmood N."/>
            <person name="Shommy N.S."/>
        </authorList>
    </citation>
    <scope>NUCLEOTIDE SEQUENCE [LARGE SCALE GENOMIC DNA]</scope>
    <source>
        <strain evidence="3">cv. O-4</strain>
    </source>
</reference>
<comment type="caution">
    <text evidence="2">The sequence shown here is derived from an EMBL/GenBank/DDBJ whole genome shotgun (WGS) entry which is preliminary data.</text>
</comment>
<organism evidence="2 3">
    <name type="scientific">Corchorus olitorius</name>
    <dbReference type="NCBI Taxonomy" id="93759"/>
    <lineage>
        <taxon>Eukaryota</taxon>
        <taxon>Viridiplantae</taxon>
        <taxon>Streptophyta</taxon>
        <taxon>Embryophyta</taxon>
        <taxon>Tracheophyta</taxon>
        <taxon>Spermatophyta</taxon>
        <taxon>Magnoliopsida</taxon>
        <taxon>eudicotyledons</taxon>
        <taxon>Gunneridae</taxon>
        <taxon>Pentapetalae</taxon>
        <taxon>rosids</taxon>
        <taxon>malvids</taxon>
        <taxon>Malvales</taxon>
        <taxon>Malvaceae</taxon>
        <taxon>Grewioideae</taxon>
        <taxon>Apeibeae</taxon>
        <taxon>Corchorus</taxon>
    </lineage>
</organism>
<feature type="compositionally biased region" description="Basic residues" evidence="1">
    <location>
        <begin position="381"/>
        <end position="396"/>
    </location>
</feature>
<dbReference type="EMBL" id="AWUE01022964">
    <property type="protein sequence ID" value="OMO55427.1"/>
    <property type="molecule type" value="Genomic_DNA"/>
</dbReference>
<dbReference type="Proteomes" id="UP000187203">
    <property type="component" value="Unassembled WGS sequence"/>
</dbReference>
<protein>
    <submittedName>
        <fullName evidence="2">Uncharacterized protein</fullName>
    </submittedName>
</protein>
<feature type="region of interest" description="Disordered" evidence="1">
    <location>
        <begin position="1"/>
        <end position="27"/>
    </location>
</feature>
<evidence type="ECO:0000313" key="3">
    <source>
        <dbReference type="Proteomes" id="UP000187203"/>
    </source>
</evidence>
<sequence>MVVQNKTSRKQTHGGKPNLNSLQKSVLQADSDSSIKVLAEQKQNVSTKKGNKLKVDFPSQKSILVNNNKKGKEQLNSKIAPIPKNSWKPKYFEIGKSSTLNKNQSLELPIPISSSHAFRGITSEENPVPSLGQEFEFLSNLPISYTPMMGFKPSISHCCFENSILGKLSENAKQSSPSQSQCLSGTSGTQALEKDPRPPCSTRVEKSGPAAFSLEGISGLTLTTDTTKTRALSCGFIEPTVCLSSSEAYPDRPRLVPIAGRGIRELHTNSHHPNGVTDGLGIENDQILGKLVEGSELGDPNLDADNGAVLSPCRSPRISIGQHQIHSFQGGEQFECKSFPRLRKIFENSRGTGDKNSQDRPLFTGDIATSSARVAINLRPRAAKNSRKPKSTVRNV</sequence>
<dbReference type="AlphaFoldDB" id="A0A1R3GBJ0"/>
<feature type="compositionally biased region" description="Polar residues" evidence="1">
    <location>
        <begin position="175"/>
        <end position="190"/>
    </location>
</feature>
<feature type="region of interest" description="Disordered" evidence="1">
    <location>
        <begin position="375"/>
        <end position="396"/>
    </location>
</feature>
<keyword evidence="3" id="KW-1185">Reference proteome</keyword>
<name>A0A1R3GBJ0_9ROSI</name>
<accession>A0A1R3GBJ0</accession>
<evidence type="ECO:0000313" key="2">
    <source>
        <dbReference type="EMBL" id="OMO55427.1"/>
    </source>
</evidence>
<feature type="compositionally biased region" description="Polar residues" evidence="1">
    <location>
        <begin position="18"/>
        <end position="27"/>
    </location>
</feature>
<gene>
    <name evidence="2" type="ORF">COLO4_35998</name>
</gene>
<evidence type="ECO:0000256" key="1">
    <source>
        <dbReference type="SAM" id="MobiDB-lite"/>
    </source>
</evidence>